<dbReference type="PANTHER" id="PTHR42715">
    <property type="entry name" value="BETA-GLUCOSIDASE"/>
    <property type="match status" value="1"/>
</dbReference>
<organism evidence="5 6">
    <name type="scientific">Halorubrum sodomense</name>
    <dbReference type="NCBI Taxonomy" id="35743"/>
    <lineage>
        <taxon>Archaea</taxon>
        <taxon>Methanobacteriati</taxon>
        <taxon>Methanobacteriota</taxon>
        <taxon>Stenosarchaea group</taxon>
        <taxon>Halobacteria</taxon>
        <taxon>Halobacteriales</taxon>
        <taxon>Haloferacaceae</taxon>
        <taxon>Halorubrum</taxon>
    </lineage>
</organism>
<dbReference type="InterPro" id="IPR050288">
    <property type="entry name" value="Cellulose_deg_GH3"/>
</dbReference>
<dbReference type="Gene3D" id="3.20.20.300">
    <property type="entry name" value="Glycoside hydrolase, family 3, N-terminal domain"/>
    <property type="match status" value="1"/>
</dbReference>
<dbReference type="Proteomes" id="UP000198932">
    <property type="component" value="Unassembled WGS sequence"/>
</dbReference>
<sequence>MDGDISEITGGLTLDEKLRLVHGAVDPDGKATGYLPGVDRVGVPPLSLVDGPLGVRASGERATAFPASVALAASWRPSLARRFGRALAGEAAAHGQDIVLAPGVNIARVPHGGRNFEYYGEDPYLTARTGVAVIDGLESEGVAATVKHFVANNQETNRYDVSAAVSERALREIYLPAFRAAVEEADVTSVMTAYNRVNGTHMSDHGYLLSDVLKGEWGFDGFVVSDWWGTRSTVAAARAGLDVEMPGIDPEEFVPTDIDVDDVPEAMPPVPDVPALFGDPLREAVESGELDEAVVDEKVARVLRGTASIGRFDEEPAGELDAAAHRELAREIATEGAVLLRNDGTLPLGDVGSLAVIGPNADRAKLGGGGSSEVSPFTRTSPVEGLEAREVSVTVERGVPPVSESRMFGAESDEEGPDPSIDDAVDAAAAADCAVVVVQDDATEFRDRPDLGLPGRQDDLVEAVAGVADRTVVVLRTSGPVEMPWLDAVDAVLETWYPGQADGDALADLLFGDAEPGGRLPTTFGRSAADYPASDETAFPGVNDVARYDEGVFVGYRYFDERDVRPAFPFGHGLSYTSFAYGQPSVTEDGDGFAVAVPVENTGDRRGKTVVQVYAQKAAAPVPTPERELVGFEATTLEAGERRTPEVSVARSEFEYYDEQTGWTLASGENALFVGRSARDIVAEIGVSVR</sequence>
<dbReference type="SMART" id="SM01217">
    <property type="entry name" value="Fn3_like"/>
    <property type="match status" value="1"/>
</dbReference>
<dbReference type="InterPro" id="IPR026891">
    <property type="entry name" value="Fn3-like"/>
</dbReference>
<dbReference type="InterPro" id="IPR036881">
    <property type="entry name" value="Glyco_hydro_3_C_sf"/>
</dbReference>
<evidence type="ECO:0000259" key="4">
    <source>
        <dbReference type="SMART" id="SM01217"/>
    </source>
</evidence>
<dbReference type="PRINTS" id="PR00133">
    <property type="entry name" value="GLHYDRLASE3"/>
</dbReference>
<dbReference type="InterPro" id="IPR019800">
    <property type="entry name" value="Glyco_hydro_3_AS"/>
</dbReference>
<gene>
    <name evidence="5" type="ORF">SAMN04487937_2599</name>
</gene>
<dbReference type="EMBL" id="FOYN01000003">
    <property type="protein sequence ID" value="SFR51308.1"/>
    <property type="molecule type" value="Genomic_DNA"/>
</dbReference>
<dbReference type="Pfam" id="PF14310">
    <property type="entry name" value="Fn3-like"/>
    <property type="match status" value="1"/>
</dbReference>
<dbReference type="GO" id="GO:0005975">
    <property type="term" value="P:carbohydrate metabolic process"/>
    <property type="evidence" value="ECO:0007669"/>
    <property type="project" value="InterPro"/>
</dbReference>
<dbReference type="SUPFAM" id="SSF51445">
    <property type="entry name" value="(Trans)glycosidases"/>
    <property type="match status" value="1"/>
</dbReference>
<dbReference type="Pfam" id="PF00933">
    <property type="entry name" value="Glyco_hydro_3"/>
    <property type="match status" value="1"/>
</dbReference>
<dbReference type="PROSITE" id="PS00775">
    <property type="entry name" value="GLYCOSYL_HYDROL_F3"/>
    <property type="match status" value="1"/>
</dbReference>
<evidence type="ECO:0000313" key="6">
    <source>
        <dbReference type="Proteomes" id="UP000198932"/>
    </source>
</evidence>
<comment type="similarity">
    <text evidence="1">Belongs to the glycosyl hydrolase 3 family.</text>
</comment>
<keyword evidence="6" id="KW-1185">Reference proteome</keyword>
<dbReference type="InterPro" id="IPR036962">
    <property type="entry name" value="Glyco_hydro_3_N_sf"/>
</dbReference>
<dbReference type="OrthoDB" id="30657at2157"/>
<dbReference type="Gene3D" id="2.60.40.10">
    <property type="entry name" value="Immunoglobulins"/>
    <property type="match status" value="1"/>
</dbReference>
<protein>
    <submittedName>
        <fullName evidence="5">Beta-glucosidase</fullName>
    </submittedName>
</protein>
<proteinExistence type="inferred from homology"/>
<evidence type="ECO:0000256" key="2">
    <source>
        <dbReference type="ARBA" id="ARBA00022801"/>
    </source>
</evidence>
<dbReference type="SUPFAM" id="SSF52279">
    <property type="entry name" value="Beta-D-glucan exohydrolase, C-terminal domain"/>
    <property type="match status" value="1"/>
</dbReference>
<evidence type="ECO:0000256" key="3">
    <source>
        <dbReference type="ARBA" id="ARBA00023277"/>
    </source>
</evidence>
<accession>A0A1I6HAA7</accession>
<keyword evidence="2" id="KW-0378">Hydrolase</keyword>
<dbReference type="PANTHER" id="PTHR42715:SF10">
    <property type="entry name" value="BETA-GLUCOSIDASE"/>
    <property type="match status" value="1"/>
</dbReference>
<dbReference type="GO" id="GO:0004553">
    <property type="term" value="F:hydrolase activity, hydrolyzing O-glycosyl compounds"/>
    <property type="evidence" value="ECO:0007669"/>
    <property type="project" value="InterPro"/>
</dbReference>
<dbReference type="Gene3D" id="3.40.50.1700">
    <property type="entry name" value="Glycoside hydrolase family 3 C-terminal domain"/>
    <property type="match status" value="1"/>
</dbReference>
<dbReference type="STRING" id="35743.SAMN04487937_2599"/>
<evidence type="ECO:0000256" key="1">
    <source>
        <dbReference type="ARBA" id="ARBA00005336"/>
    </source>
</evidence>
<dbReference type="RefSeq" id="WP_092922940.1">
    <property type="nucleotide sequence ID" value="NZ_FOYN01000003.1"/>
</dbReference>
<dbReference type="InterPro" id="IPR013783">
    <property type="entry name" value="Ig-like_fold"/>
</dbReference>
<dbReference type="AlphaFoldDB" id="A0A1I6HAA7"/>
<feature type="domain" description="Fibronectin type III-like" evidence="4">
    <location>
        <begin position="609"/>
        <end position="678"/>
    </location>
</feature>
<dbReference type="InterPro" id="IPR001764">
    <property type="entry name" value="Glyco_hydro_3_N"/>
</dbReference>
<evidence type="ECO:0000313" key="5">
    <source>
        <dbReference type="EMBL" id="SFR51308.1"/>
    </source>
</evidence>
<dbReference type="Pfam" id="PF01915">
    <property type="entry name" value="Glyco_hydro_3_C"/>
    <property type="match status" value="1"/>
</dbReference>
<keyword evidence="3" id="KW-0119">Carbohydrate metabolism</keyword>
<dbReference type="InterPro" id="IPR017853">
    <property type="entry name" value="GH"/>
</dbReference>
<reference evidence="6" key="1">
    <citation type="submission" date="2016-10" db="EMBL/GenBank/DDBJ databases">
        <authorList>
            <person name="Varghese N."/>
            <person name="Submissions S."/>
        </authorList>
    </citation>
    <scope>NUCLEOTIDE SEQUENCE [LARGE SCALE GENOMIC DNA]</scope>
    <source>
        <strain evidence="6">RD 26</strain>
    </source>
</reference>
<dbReference type="InterPro" id="IPR002772">
    <property type="entry name" value="Glyco_hydro_3_C"/>
</dbReference>
<name>A0A1I6HAA7_HALSD</name>